<dbReference type="Pfam" id="PF00069">
    <property type="entry name" value="Pkinase"/>
    <property type="match status" value="1"/>
</dbReference>
<keyword evidence="1" id="KW-0723">Serine/threonine-protein kinase</keyword>
<dbReference type="GO" id="GO:0004674">
    <property type="term" value="F:protein serine/threonine kinase activity"/>
    <property type="evidence" value="ECO:0007669"/>
    <property type="project" value="UniProtKB-KW"/>
</dbReference>
<comment type="caution">
    <text evidence="9">The sequence shown here is derived from an EMBL/GenBank/DDBJ whole genome shotgun (WGS) entry which is preliminary data.</text>
</comment>
<keyword evidence="5 6" id="KW-0067">ATP-binding</keyword>
<keyword evidence="4" id="KW-0418">Kinase</keyword>
<dbReference type="InterPro" id="IPR027084">
    <property type="entry name" value="Mps1_cat"/>
</dbReference>
<feature type="domain" description="Protein kinase" evidence="8">
    <location>
        <begin position="350"/>
        <end position="633"/>
    </location>
</feature>
<feature type="region of interest" description="Disordered" evidence="7">
    <location>
        <begin position="1"/>
        <end position="317"/>
    </location>
</feature>
<dbReference type="Gene3D" id="3.30.200.20">
    <property type="entry name" value="Phosphorylase Kinase, domain 1"/>
    <property type="match status" value="1"/>
</dbReference>
<dbReference type="SUPFAM" id="SSF56112">
    <property type="entry name" value="Protein kinase-like (PK-like)"/>
    <property type="match status" value="1"/>
</dbReference>
<evidence type="ECO:0000313" key="9">
    <source>
        <dbReference type="EMBL" id="KKY17840.1"/>
    </source>
</evidence>
<dbReference type="InterPro" id="IPR000719">
    <property type="entry name" value="Prot_kinase_dom"/>
</dbReference>
<name>A0A0G2GLU7_PHACM</name>
<dbReference type="GO" id="GO:0004712">
    <property type="term" value="F:protein serine/threonine/tyrosine kinase activity"/>
    <property type="evidence" value="ECO:0007669"/>
    <property type="project" value="TreeGrafter"/>
</dbReference>
<dbReference type="CDD" id="cd14131">
    <property type="entry name" value="PKc_Mps1"/>
    <property type="match status" value="1"/>
</dbReference>
<dbReference type="PROSITE" id="PS50011">
    <property type="entry name" value="PROTEIN_KINASE_DOM"/>
    <property type="match status" value="1"/>
</dbReference>
<dbReference type="PANTHER" id="PTHR22974">
    <property type="entry name" value="MIXED LINEAGE PROTEIN KINASE"/>
    <property type="match status" value="1"/>
</dbReference>
<dbReference type="GO" id="GO:0033316">
    <property type="term" value="P:meiotic spindle assembly checkpoint signaling"/>
    <property type="evidence" value="ECO:0007669"/>
    <property type="project" value="TreeGrafter"/>
</dbReference>
<dbReference type="GO" id="GO:0005634">
    <property type="term" value="C:nucleus"/>
    <property type="evidence" value="ECO:0007669"/>
    <property type="project" value="TreeGrafter"/>
</dbReference>
<reference evidence="9 10" key="2">
    <citation type="submission" date="2015-05" db="EMBL/GenBank/DDBJ databases">
        <authorList>
            <person name="Morales-Cruz A."/>
            <person name="Amrine K.C."/>
            <person name="Cantu D."/>
        </authorList>
    </citation>
    <scope>NUCLEOTIDE SEQUENCE [LARGE SCALE GENOMIC DNA]</scope>
    <source>
        <strain evidence="9">UCRPC4</strain>
    </source>
</reference>
<protein>
    <submittedName>
        <fullName evidence="9">Putative checkpoint protein</fullName>
    </submittedName>
</protein>
<proteinExistence type="predicted"/>
<evidence type="ECO:0000256" key="1">
    <source>
        <dbReference type="ARBA" id="ARBA00022527"/>
    </source>
</evidence>
<feature type="compositionally biased region" description="Basic and acidic residues" evidence="7">
    <location>
        <begin position="1"/>
        <end position="13"/>
    </location>
</feature>
<gene>
    <name evidence="9" type="ORF">UCRPC4_g05305</name>
</gene>
<dbReference type="SMART" id="SM00220">
    <property type="entry name" value="S_TKc"/>
    <property type="match status" value="1"/>
</dbReference>
<evidence type="ECO:0000256" key="2">
    <source>
        <dbReference type="ARBA" id="ARBA00022679"/>
    </source>
</evidence>
<feature type="compositionally biased region" description="Basic and acidic residues" evidence="7">
    <location>
        <begin position="144"/>
        <end position="156"/>
    </location>
</feature>
<dbReference type="FunFam" id="1.10.510.10:FF:000377">
    <property type="entry name" value="Checkpoint protein kinase"/>
    <property type="match status" value="1"/>
</dbReference>
<dbReference type="FunFam" id="3.30.200.20:FF:000131">
    <property type="entry name" value="Dual specificity protein kinase TTK"/>
    <property type="match status" value="1"/>
</dbReference>
<dbReference type="AlphaFoldDB" id="A0A0G2GLU7"/>
<dbReference type="OrthoDB" id="20524at2759"/>
<organism evidence="9 10">
    <name type="scientific">Phaeomoniella chlamydospora</name>
    <name type="common">Phaeoacremonium chlamydosporum</name>
    <dbReference type="NCBI Taxonomy" id="158046"/>
    <lineage>
        <taxon>Eukaryota</taxon>
        <taxon>Fungi</taxon>
        <taxon>Dikarya</taxon>
        <taxon>Ascomycota</taxon>
        <taxon>Pezizomycotina</taxon>
        <taxon>Eurotiomycetes</taxon>
        <taxon>Chaetothyriomycetidae</taxon>
        <taxon>Phaeomoniellales</taxon>
        <taxon>Phaeomoniellaceae</taxon>
        <taxon>Phaeomoniella</taxon>
    </lineage>
</organism>
<evidence type="ECO:0000256" key="6">
    <source>
        <dbReference type="PROSITE-ProRule" id="PRU10141"/>
    </source>
</evidence>
<evidence type="ECO:0000256" key="5">
    <source>
        <dbReference type="ARBA" id="ARBA00022840"/>
    </source>
</evidence>
<dbReference type="GO" id="GO:0005524">
    <property type="term" value="F:ATP binding"/>
    <property type="evidence" value="ECO:0007669"/>
    <property type="project" value="UniProtKB-UniRule"/>
</dbReference>
<evidence type="ECO:0000313" key="10">
    <source>
        <dbReference type="Proteomes" id="UP000053317"/>
    </source>
</evidence>
<feature type="compositionally biased region" description="Polar residues" evidence="7">
    <location>
        <begin position="161"/>
        <end position="172"/>
    </location>
</feature>
<dbReference type="GO" id="GO:0034501">
    <property type="term" value="P:protein localization to kinetochore"/>
    <property type="evidence" value="ECO:0007669"/>
    <property type="project" value="TreeGrafter"/>
</dbReference>
<dbReference type="InterPro" id="IPR011009">
    <property type="entry name" value="Kinase-like_dom_sf"/>
</dbReference>
<dbReference type="PROSITE" id="PS00108">
    <property type="entry name" value="PROTEIN_KINASE_ST"/>
    <property type="match status" value="1"/>
</dbReference>
<dbReference type="EMBL" id="LCWF01000136">
    <property type="protein sequence ID" value="KKY17840.1"/>
    <property type="molecule type" value="Genomic_DNA"/>
</dbReference>
<dbReference type="Gene3D" id="1.10.510.10">
    <property type="entry name" value="Transferase(Phosphotransferase) domain 1"/>
    <property type="match status" value="1"/>
</dbReference>
<reference evidence="9 10" key="1">
    <citation type="submission" date="2015-05" db="EMBL/GenBank/DDBJ databases">
        <title>Distinctive expansion of gene families associated with plant cell wall degradation and secondary metabolism in the genomes of grapevine trunk pathogens.</title>
        <authorList>
            <person name="Lawrence D.P."/>
            <person name="Travadon R."/>
            <person name="Rolshausen P.E."/>
            <person name="Baumgartner K."/>
        </authorList>
    </citation>
    <scope>NUCLEOTIDE SEQUENCE [LARGE SCALE GENOMIC DNA]</scope>
    <source>
        <strain evidence="9">UCRPC4</strain>
    </source>
</reference>
<dbReference type="Proteomes" id="UP000053317">
    <property type="component" value="Unassembled WGS sequence"/>
</dbReference>
<dbReference type="InterPro" id="IPR017441">
    <property type="entry name" value="Protein_kinase_ATP_BS"/>
</dbReference>
<dbReference type="GO" id="GO:0098813">
    <property type="term" value="P:nuclear chromosome segregation"/>
    <property type="evidence" value="ECO:0007669"/>
    <property type="project" value="UniProtKB-ARBA"/>
</dbReference>
<dbReference type="InterPro" id="IPR008271">
    <property type="entry name" value="Ser/Thr_kinase_AS"/>
</dbReference>
<keyword evidence="10" id="KW-1185">Reference proteome</keyword>
<evidence type="ECO:0000259" key="8">
    <source>
        <dbReference type="PROSITE" id="PS50011"/>
    </source>
</evidence>
<accession>A0A0G2GLU7</accession>
<dbReference type="PROSITE" id="PS00107">
    <property type="entry name" value="PROTEIN_KINASE_ATP"/>
    <property type="match status" value="1"/>
</dbReference>
<keyword evidence="3 6" id="KW-0547">Nucleotide-binding</keyword>
<evidence type="ECO:0000256" key="7">
    <source>
        <dbReference type="SAM" id="MobiDB-lite"/>
    </source>
</evidence>
<feature type="compositionally biased region" description="Low complexity" evidence="7">
    <location>
        <begin position="44"/>
        <end position="53"/>
    </location>
</feature>
<sequence>MSRSTDTRAEHQDLITPAPRTRSIRVAGSRLQSRSPESGGIYGSKGSSGQSKKPGGETSDAEGGPKAEHVETGTVARSRYGDDGGPQSTMRIKRVGKVTGSFLNGPVRRGMIRRQSEEEELPGEPGEHFSGPHNGSPKLSSNTMERRSPKPSEDSGRSPASAENSSANQSLNLAEKPASQHVAFASTATVVPANDEPLDIKRTVSPRTESIRPRYTPGSRQSPPSSKSSGSTMRPVFKVPALPPSLPSHHDQENEPPPTFKRTKPSTGLLGKVNKITVLHDEKDQHATPATASPVRKPLAARSQNTPHRAPPPPPKMSVLEAATTVAGASAASAHSKKKRNYISINGKLFTRLDCIGRGGTSRVYRVMAENYKIFALKRVGLEDADPASIAGFKGEIDLLRKLENSDRVVRLYDYEVNEEKQTLSVLMEVGESDLFRVLNQRIKTEDAKLDLAFTRFYWKEMLECVQAVHQYDIVHSDLKPANFLLVQGRLKLIDFGIANAIADNTVNVHREQQIGTPNYMSPEALIDTNAVGGLPSSAGRLLKLGKPSDVWSLGCILYQMVYGQPPFAHIQKQFERIMSIPNPKVIIEYPSTGVGGVPVPPALIRTLRRCLQRDQTLRPSIEELLSDSNEFLHPDNNKERDADRVAISQEMLGRILHNVVNHCKNRGLPEDAELAKWPEGFFVKIRQALEEEERV</sequence>
<feature type="compositionally biased region" description="Low complexity" evidence="7">
    <location>
        <begin position="217"/>
        <end position="231"/>
    </location>
</feature>
<keyword evidence="2" id="KW-0808">Transferase</keyword>
<dbReference type="GO" id="GO:0000776">
    <property type="term" value="C:kinetochore"/>
    <property type="evidence" value="ECO:0007669"/>
    <property type="project" value="TreeGrafter"/>
</dbReference>
<dbReference type="PANTHER" id="PTHR22974:SF21">
    <property type="entry name" value="DUAL SPECIFICITY PROTEIN KINASE TTK"/>
    <property type="match status" value="1"/>
</dbReference>
<feature type="binding site" evidence="6">
    <location>
        <position position="378"/>
    </location>
    <ligand>
        <name>ATP</name>
        <dbReference type="ChEBI" id="CHEBI:30616"/>
    </ligand>
</feature>
<evidence type="ECO:0000256" key="4">
    <source>
        <dbReference type="ARBA" id="ARBA00022777"/>
    </source>
</evidence>
<dbReference type="GO" id="GO:0007094">
    <property type="term" value="P:mitotic spindle assembly checkpoint signaling"/>
    <property type="evidence" value="ECO:0007669"/>
    <property type="project" value="TreeGrafter"/>
</dbReference>
<evidence type="ECO:0000256" key="3">
    <source>
        <dbReference type="ARBA" id="ARBA00022741"/>
    </source>
</evidence>